<dbReference type="InParanoid" id="F2UQL3"/>
<accession>F2UQL3</accession>
<protein>
    <recommendedName>
        <fullName evidence="6">Pentacotripeptide-repeat region of PRORP domain-containing protein</fullName>
    </recommendedName>
</protein>
<evidence type="ECO:0000313" key="5">
    <source>
        <dbReference type="Proteomes" id="UP000007799"/>
    </source>
</evidence>
<organism evidence="5">
    <name type="scientific">Salpingoeca rosetta (strain ATCC 50818 / BSB-021)</name>
    <dbReference type="NCBI Taxonomy" id="946362"/>
    <lineage>
        <taxon>Eukaryota</taxon>
        <taxon>Choanoflagellata</taxon>
        <taxon>Craspedida</taxon>
        <taxon>Salpingoecidae</taxon>
        <taxon>Salpingoeca</taxon>
    </lineage>
</organism>
<dbReference type="Gene3D" id="1.25.40.10">
    <property type="entry name" value="Tetratricopeptide repeat domain"/>
    <property type="match status" value="3"/>
</dbReference>
<dbReference type="Pfam" id="PF01535">
    <property type="entry name" value="PPR"/>
    <property type="match status" value="1"/>
</dbReference>
<evidence type="ECO:0000313" key="4">
    <source>
        <dbReference type="EMBL" id="EGD79918.1"/>
    </source>
</evidence>
<evidence type="ECO:0008006" key="6">
    <source>
        <dbReference type="Google" id="ProtNLM"/>
    </source>
</evidence>
<evidence type="ECO:0000256" key="2">
    <source>
        <dbReference type="PROSITE-ProRule" id="PRU00708"/>
    </source>
</evidence>
<feature type="region of interest" description="Disordered" evidence="3">
    <location>
        <begin position="1"/>
        <end position="42"/>
    </location>
</feature>
<proteinExistence type="predicted"/>
<dbReference type="Pfam" id="PF13041">
    <property type="entry name" value="PPR_2"/>
    <property type="match status" value="1"/>
</dbReference>
<dbReference type="InterPro" id="IPR002885">
    <property type="entry name" value="PPR_rpt"/>
</dbReference>
<keyword evidence="5" id="KW-1185">Reference proteome</keyword>
<dbReference type="AlphaFoldDB" id="F2UQL3"/>
<feature type="compositionally biased region" description="Gly residues" evidence="3">
    <location>
        <begin position="510"/>
        <end position="535"/>
    </location>
</feature>
<dbReference type="OMA" id="WIDAYGI"/>
<feature type="repeat" description="PPR" evidence="2">
    <location>
        <begin position="369"/>
        <end position="403"/>
    </location>
</feature>
<dbReference type="eggNOG" id="KOG4197">
    <property type="taxonomic scope" value="Eukaryota"/>
</dbReference>
<dbReference type="GeneID" id="16069069"/>
<dbReference type="EMBL" id="GL832989">
    <property type="protein sequence ID" value="EGD79918.1"/>
    <property type="molecule type" value="Genomic_DNA"/>
</dbReference>
<keyword evidence="1" id="KW-0677">Repeat</keyword>
<dbReference type="PROSITE" id="PS51375">
    <property type="entry name" value="PPR"/>
    <property type="match status" value="3"/>
</dbReference>
<reference evidence="4" key="1">
    <citation type="submission" date="2009-08" db="EMBL/GenBank/DDBJ databases">
        <title>Annotation of Salpingoeca rosetta.</title>
        <authorList>
            <consortium name="The Broad Institute Genome Sequencing Platform"/>
            <person name="Russ C."/>
            <person name="Cuomo C."/>
            <person name="Burger G."/>
            <person name="Gray M.W."/>
            <person name="Holland P.W.H."/>
            <person name="King N."/>
            <person name="Lang F.B.F."/>
            <person name="Roger A.J."/>
            <person name="Ruiz-Trillo I."/>
            <person name="Young S.K."/>
            <person name="Zeng Q."/>
            <person name="Gargeya S."/>
            <person name="Alvarado L."/>
            <person name="Berlin A."/>
            <person name="Chapman S.B."/>
            <person name="Chen Z."/>
            <person name="Freedman E."/>
            <person name="Gellesch M."/>
            <person name="Goldberg J."/>
            <person name="Griggs A."/>
            <person name="Gujja S."/>
            <person name="Heilman E."/>
            <person name="Heiman D."/>
            <person name="Howarth C."/>
            <person name="Mehta T."/>
            <person name="Neiman D."/>
            <person name="Pearson M."/>
            <person name="Roberts A."/>
            <person name="Saif S."/>
            <person name="Shea T."/>
            <person name="Shenoy N."/>
            <person name="Sisk P."/>
            <person name="Stolte C."/>
            <person name="Sykes S."/>
            <person name="White J."/>
            <person name="Yandava C."/>
            <person name="Haas B."/>
            <person name="Nusbaum C."/>
            <person name="Birren B."/>
        </authorList>
    </citation>
    <scope>NUCLEOTIDE SEQUENCE [LARGE SCALE GENOMIC DNA]</scope>
    <source>
        <strain evidence="4">ATCC 50818</strain>
    </source>
</reference>
<feature type="compositionally biased region" description="Basic and acidic residues" evidence="3">
    <location>
        <begin position="15"/>
        <end position="25"/>
    </location>
</feature>
<dbReference type="PANTHER" id="PTHR47447:SF17">
    <property type="entry name" value="OS12G0638900 PROTEIN"/>
    <property type="match status" value="1"/>
</dbReference>
<feature type="region of interest" description="Disordered" evidence="3">
    <location>
        <begin position="507"/>
        <end position="549"/>
    </location>
</feature>
<evidence type="ECO:0000256" key="3">
    <source>
        <dbReference type="SAM" id="MobiDB-lite"/>
    </source>
</evidence>
<feature type="repeat" description="PPR" evidence="2">
    <location>
        <begin position="263"/>
        <end position="297"/>
    </location>
</feature>
<gene>
    <name evidence="4" type="ORF">PTSG_10200</name>
</gene>
<dbReference type="STRING" id="946362.F2UQL3"/>
<feature type="repeat" description="PPR" evidence="2">
    <location>
        <begin position="298"/>
        <end position="328"/>
    </location>
</feature>
<feature type="region of interest" description="Disordered" evidence="3">
    <location>
        <begin position="566"/>
        <end position="585"/>
    </location>
</feature>
<dbReference type="InterPro" id="IPR011990">
    <property type="entry name" value="TPR-like_helical_dom_sf"/>
</dbReference>
<dbReference type="RefSeq" id="XP_004988539.1">
    <property type="nucleotide sequence ID" value="XM_004988482.1"/>
</dbReference>
<dbReference type="Proteomes" id="UP000007799">
    <property type="component" value="Unassembled WGS sequence"/>
</dbReference>
<sequence>MSGSGSGGNEEDEDGTHHDEQEGQRQRQGRGGGGRQKHQHRHEDVVRKVLNAHNPDPQAALRALRSCTKAVDPESAYAIVEHLRKSGITPSQAHLHAWLACASPRRDGRGILDMMARYGMVIDQDTVLSAAQGAVRHRAWTHFDQYMQWIDAYGIKPDHLFYSRLLTLLAETSNLPPAEFVLQHAAAHGVVMDPVMLSAMLSLNHAYRRFDRVVELYDTYRQGPVKMTVKTFSAAINALTFSTRVRDAERMFADIRRCKLPVQVPHYTALMNVYGECGRLDDVFRLFAEVEGTHRLPDAITFVTMLRACAKAGDRERAAFVWRHMQDKYGIVPDEPAWNAYIRAHADPTNMSHVRGLTLAMRAAGVPMTIFYFNHLMHVFAAAGRPRDVEQLVSKAEALGLRPTVLERMAEAGITRNDVRVYTCMLEALAAAKQWDEILSTCQRMLDAWVLLDARAFVPVLRALVARGQAAAAMNVLTVDMGRHLARYDARHLATVLQGLTRAATATAGDGDGGGGDVAGEGVGDVGGSVVGGTNEGASEGQEEGDGARQQLERVVALAVEWLDTHARAGGDGGDGDGEEEQGRDARAVAGLRRALDAARATLGGPEAK</sequence>
<name>F2UQL3_SALR5</name>
<dbReference type="PANTHER" id="PTHR47447">
    <property type="entry name" value="OS03G0856100 PROTEIN"/>
    <property type="match status" value="1"/>
</dbReference>
<evidence type="ECO:0000256" key="1">
    <source>
        <dbReference type="ARBA" id="ARBA00022737"/>
    </source>
</evidence>
<dbReference type="NCBIfam" id="TIGR00756">
    <property type="entry name" value="PPR"/>
    <property type="match status" value="1"/>
</dbReference>
<dbReference type="KEGG" id="sre:PTSG_10200"/>
<dbReference type="OrthoDB" id="185373at2759"/>